<reference evidence="3" key="1">
    <citation type="journal article" date="2023" name="PhytoFront">
        <title>Draft Genome Resources of Seven Strains of Tilletia horrida, Causal Agent of Kernel Smut of Rice.</title>
        <authorList>
            <person name="Khanal S."/>
            <person name="Antony Babu S."/>
            <person name="Zhou X.G."/>
        </authorList>
    </citation>
    <scope>NUCLEOTIDE SEQUENCE</scope>
    <source>
        <strain evidence="3">TX3</strain>
    </source>
</reference>
<accession>A0AAN6JHE5</accession>
<keyword evidence="4" id="KW-1185">Reference proteome</keyword>
<dbReference type="GO" id="GO:0020037">
    <property type="term" value="F:heme binding"/>
    <property type="evidence" value="ECO:0007669"/>
    <property type="project" value="InterPro"/>
</dbReference>
<proteinExistence type="inferred from homology"/>
<gene>
    <name evidence="3" type="ORF">OC842_007139</name>
</gene>
<evidence type="ECO:0000313" key="4">
    <source>
        <dbReference type="Proteomes" id="UP001176521"/>
    </source>
</evidence>
<dbReference type="GO" id="GO:0005506">
    <property type="term" value="F:iron ion binding"/>
    <property type="evidence" value="ECO:0007669"/>
    <property type="project" value="InterPro"/>
</dbReference>
<dbReference type="GO" id="GO:0004497">
    <property type="term" value="F:monooxygenase activity"/>
    <property type="evidence" value="ECO:0007669"/>
    <property type="project" value="InterPro"/>
</dbReference>
<dbReference type="SUPFAM" id="SSF48264">
    <property type="entry name" value="Cytochrome P450"/>
    <property type="match status" value="1"/>
</dbReference>
<evidence type="ECO:0008006" key="5">
    <source>
        <dbReference type="Google" id="ProtNLM"/>
    </source>
</evidence>
<dbReference type="InterPro" id="IPR001128">
    <property type="entry name" value="Cyt_P450"/>
</dbReference>
<dbReference type="PANTHER" id="PTHR24305:SF166">
    <property type="entry name" value="CYTOCHROME P450 12A4, MITOCHONDRIAL-RELATED"/>
    <property type="match status" value="1"/>
</dbReference>
<evidence type="ECO:0000256" key="1">
    <source>
        <dbReference type="ARBA" id="ARBA00010617"/>
    </source>
</evidence>
<sequence length="178" mass="19848">MRLWCPARFVARQVPYDDVLPLSRPIRLRDGTLASEIKVKKGQDIRVPVSYLNRDESLWGADGNVFKAERWLPAGHELKGADSELDMDPSVKELRGTWSNLATFGAGPQQCVGMRMAIMEFKTITAHLLTSFEILPASLPSEPPVELETIMKVVSHPILKGDKIQDVAMPVRLKLLSS</sequence>
<comment type="caution">
    <text evidence="3">The sequence shown here is derived from an EMBL/GenBank/DDBJ whole genome shotgun (WGS) entry which is preliminary data.</text>
</comment>
<dbReference type="InterPro" id="IPR036396">
    <property type="entry name" value="Cyt_P450_sf"/>
</dbReference>
<dbReference type="PANTHER" id="PTHR24305">
    <property type="entry name" value="CYTOCHROME P450"/>
    <property type="match status" value="1"/>
</dbReference>
<organism evidence="3 4">
    <name type="scientific">Tilletia horrida</name>
    <dbReference type="NCBI Taxonomy" id="155126"/>
    <lineage>
        <taxon>Eukaryota</taxon>
        <taxon>Fungi</taxon>
        <taxon>Dikarya</taxon>
        <taxon>Basidiomycota</taxon>
        <taxon>Ustilaginomycotina</taxon>
        <taxon>Exobasidiomycetes</taxon>
        <taxon>Tilletiales</taxon>
        <taxon>Tilletiaceae</taxon>
        <taxon>Tilletia</taxon>
    </lineage>
</organism>
<comment type="similarity">
    <text evidence="1">Belongs to the cytochrome P450 family.</text>
</comment>
<dbReference type="Proteomes" id="UP001176521">
    <property type="component" value="Unassembled WGS sequence"/>
</dbReference>
<dbReference type="AlphaFoldDB" id="A0AAN6JHE5"/>
<dbReference type="InterPro" id="IPR050121">
    <property type="entry name" value="Cytochrome_P450_monoxygenase"/>
</dbReference>
<evidence type="ECO:0000313" key="3">
    <source>
        <dbReference type="EMBL" id="KAK0520314.1"/>
    </source>
</evidence>
<dbReference type="Pfam" id="PF00067">
    <property type="entry name" value="p450"/>
    <property type="match status" value="1"/>
</dbReference>
<name>A0AAN6JHE5_9BASI</name>
<dbReference type="GO" id="GO:0016705">
    <property type="term" value="F:oxidoreductase activity, acting on paired donors, with incorporation or reduction of molecular oxygen"/>
    <property type="evidence" value="ECO:0007669"/>
    <property type="project" value="InterPro"/>
</dbReference>
<dbReference type="Gene3D" id="1.10.630.10">
    <property type="entry name" value="Cytochrome P450"/>
    <property type="match status" value="1"/>
</dbReference>
<keyword evidence="2" id="KW-0560">Oxidoreductase</keyword>
<protein>
    <recommendedName>
        <fullName evidence="5">Cytochrome P450</fullName>
    </recommendedName>
</protein>
<evidence type="ECO:0000256" key="2">
    <source>
        <dbReference type="ARBA" id="ARBA00023002"/>
    </source>
</evidence>
<dbReference type="EMBL" id="JAPDMQ010000813">
    <property type="protein sequence ID" value="KAK0520314.1"/>
    <property type="molecule type" value="Genomic_DNA"/>
</dbReference>